<dbReference type="Proteomes" id="UP001212841">
    <property type="component" value="Unassembled WGS sequence"/>
</dbReference>
<gene>
    <name evidence="10" type="primary">MFSD11_2</name>
    <name evidence="10" type="ORF">HK097_004172</name>
</gene>
<dbReference type="PANTHER" id="PTHR23294:SF0">
    <property type="entry name" value="UNC93-LIKE PROTEIN MFSD11"/>
    <property type="match status" value="1"/>
</dbReference>
<feature type="transmembrane region" description="Helical" evidence="9">
    <location>
        <begin position="159"/>
        <end position="179"/>
    </location>
</feature>
<keyword evidence="3 9" id="KW-1133">Transmembrane helix</keyword>
<feature type="transmembrane region" description="Helical" evidence="9">
    <location>
        <begin position="109"/>
        <end position="128"/>
    </location>
</feature>
<feature type="transmembrane region" description="Helical" evidence="9">
    <location>
        <begin position="200"/>
        <end position="225"/>
    </location>
</feature>
<organism evidence="10 11">
    <name type="scientific">Rhizophlyctis rosea</name>
    <dbReference type="NCBI Taxonomy" id="64517"/>
    <lineage>
        <taxon>Eukaryota</taxon>
        <taxon>Fungi</taxon>
        <taxon>Fungi incertae sedis</taxon>
        <taxon>Chytridiomycota</taxon>
        <taxon>Chytridiomycota incertae sedis</taxon>
        <taxon>Chytridiomycetes</taxon>
        <taxon>Rhizophlyctidales</taxon>
        <taxon>Rhizophlyctidaceae</taxon>
        <taxon>Rhizophlyctis</taxon>
    </lineage>
</organism>
<evidence type="ECO:0000256" key="8">
    <source>
        <dbReference type="SAM" id="MobiDB-lite"/>
    </source>
</evidence>
<keyword evidence="2 9" id="KW-0812">Transmembrane</keyword>
<evidence type="ECO:0000256" key="3">
    <source>
        <dbReference type="ARBA" id="ARBA00022989"/>
    </source>
</evidence>
<dbReference type="SUPFAM" id="SSF103473">
    <property type="entry name" value="MFS general substrate transporter"/>
    <property type="match status" value="1"/>
</dbReference>
<dbReference type="Gene3D" id="1.20.1250.20">
    <property type="entry name" value="MFS general substrate transporter like domains"/>
    <property type="match status" value="1"/>
</dbReference>
<dbReference type="InterPro" id="IPR051617">
    <property type="entry name" value="UNC-93-like_regulator"/>
</dbReference>
<evidence type="ECO:0000256" key="5">
    <source>
        <dbReference type="ARBA" id="ARBA00023180"/>
    </source>
</evidence>
<feature type="compositionally biased region" description="Low complexity" evidence="8">
    <location>
        <begin position="20"/>
        <end position="31"/>
    </location>
</feature>
<dbReference type="Pfam" id="PF05978">
    <property type="entry name" value="UNC-93"/>
    <property type="match status" value="1"/>
</dbReference>
<dbReference type="InterPro" id="IPR010291">
    <property type="entry name" value="Ion_channel_UNC-93"/>
</dbReference>
<comment type="subcellular location">
    <subcellularLocation>
        <location evidence="1">Membrane</location>
        <topology evidence="1">Multi-pass membrane protein</topology>
    </subcellularLocation>
</comment>
<protein>
    <recommendedName>
        <fullName evidence="6">UNC93-like protein MFSD11</fullName>
    </recommendedName>
    <alternativeName>
        <fullName evidence="7">Major facilitator superfamily domain-containing protein 11</fullName>
    </alternativeName>
</protein>
<keyword evidence="4 9" id="KW-0472">Membrane</keyword>
<evidence type="ECO:0000256" key="2">
    <source>
        <dbReference type="ARBA" id="ARBA00022692"/>
    </source>
</evidence>
<evidence type="ECO:0000256" key="1">
    <source>
        <dbReference type="ARBA" id="ARBA00004141"/>
    </source>
</evidence>
<evidence type="ECO:0000256" key="6">
    <source>
        <dbReference type="ARBA" id="ARBA00040302"/>
    </source>
</evidence>
<comment type="caution">
    <text evidence="10">The sequence shown here is derived from an EMBL/GenBank/DDBJ whole genome shotgun (WGS) entry which is preliminary data.</text>
</comment>
<evidence type="ECO:0000256" key="9">
    <source>
        <dbReference type="SAM" id="Phobius"/>
    </source>
</evidence>
<name>A0AAD5S2N5_9FUNG</name>
<evidence type="ECO:0000313" key="10">
    <source>
        <dbReference type="EMBL" id="KAJ3035587.1"/>
    </source>
</evidence>
<evidence type="ECO:0000256" key="4">
    <source>
        <dbReference type="ARBA" id="ARBA00023136"/>
    </source>
</evidence>
<feature type="region of interest" description="Disordered" evidence="8">
    <location>
        <begin position="1"/>
        <end position="31"/>
    </location>
</feature>
<dbReference type="AlphaFoldDB" id="A0AAD5S2N5"/>
<sequence>MHPTSVAAPGPFAGTAQSESPPSTSPTTTVPYSVALLNPPTLAELGLSLVRHPTKRRPVLELLPNDEDEEDTGVRLEEGTPLDAEEEERLAKARHNVAQAFLTTLFPDVGLYAMSANYASFAVGSLAAPRVGRKFGVKWGMVGGSASLALFVAALGSSLAPLLIICSLLAGFGMGCLWINQGVWMSRVGKKAGGHLTGYFTGLFFSIANVNGILGNIIALIILLRNGSTDLVIRLMACIAVTGSLILAIADPMTEDSPSSTPQPDLSDDEISDFEEDIADEEAPQASSLSLWEEVKGMVGIAARWETLTLVPYIIHQGSAGSFAYGIIPSLLDGTGTERSSH</sequence>
<feature type="transmembrane region" description="Helical" evidence="9">
    <location>
        <begin position="231"/>
        <end position="250"/>
    </location>
</feature>
<keyword evidence="11" id="KW-1185">Reference proteome</keyword>
<reference evidence="10" key="1">
    <citation type="submission" date="2020-05" db="EMBL/GenBank/DDBJ databases">
        <title>Phylogenomic resolution of chytrid fungi.</title>
        <authorList>
            <person name="Stajich J.E."/>
            <person name="Amses K."/>
            <person name="Simmons R."/>
            <person name="Seto K."/>
            <person name="Myers J."/>
            <person name="Bonds A."/>
            <person name="Quandt C.A."/>
            <person name="Barry K."/>
            <person name="Liu P."/>
            <person name="Grigoriev I."/>
            <person name="Longcore J.E."/>
            <person name="James T.Y."/>
        </authorList>
    </citation>
    <scope>NUCLEOTIDE SEQUENCE</scope>
    <source>
        <strain evidence="10">JEL0318</strain>
    </source>
</reference>
<evidence type="ECO:0000313" key="11">
    <source>
        <dbReference type="Proteomes" id="UP001212841"/>
    </source>
</evidence>
<keyword evidence="5" id="KW-0325">Glycoprotein</keyword>
<proteinExistence type="predicted"/>
<dbReference type="EMBL" id="JADGJD010002031">
    <property type="protein sequence ID" value="KAJ3035587.1"/>
    <property type="molecule type" value="Genomic_DNA"/>
</dbReference>
<evidence type="ECO:0000256" key="7">
    <source>
        <dbReference type="ARBA" id="ARBA00041910"/>
    </source>
</evidence>
<dbReference type="InterPro" id="IPR036259">
    <property type="entry name" value="MFS_trans_sf"/>
</dbReference>
<feature type="non-terminal residue" evidence="10">
    <location>
        <position position="1"/>
    </location>
</feature>
<dbReference type="GO" id="GO:0016020">
    <property type="term" value="C:membrane"/>
    <property type="evidence" value="ECO:0007669"/>
    <property type="project" value="UniProtKB-SubCell"/>
</dbReference>
<accession>A0AAD5S2N5</accession>
<dbReference type="PANTHER" id="PTHR23294">
    <property type="entry name" value="ET TRANSLATION PRODUCT-RELATED"/>
    <property type="match status" value="1"/>
</dbReference>